<accession>A0AAV4IH72</accession>
<feature type="compositionally biased region" description="Polar residues" evidence="1">
    <location>
        <begin position="38"/>
        <end position="51"/>
    </location>
</feature>
<feature type="chain" id="PRO_5043943638" evidence="2">
    <location>
        <begin position="31"/>
        <end position="96"/>
    </location>
</feature>
<evidence type="ECO:0000256" key="2">
    <source>
        <dbReference type="SAM" id="SignalP"/>
    </source>
</evidence>
<proteinExistence type="predicted"/>
<dbReference type="EMBL" id="BMAT01006172">
    <property type="protein sequence ID" value="GFS07581.1"/>
    <property type="molecule type" value="Genomic_DNA"/>
</dbReference>
<evidence type="ECO:0000256" key="1">
    <source>
        <dbReference type="SAM" id="MobiDB-lite"/>
    </source>
</evidence>
<protein>
    <submittedName>
        <fullName evidence="3">Uncharacterized protein</fullName>
    </submittedName>
</protein>
<dbReference type="Proteomes" id="UP000762676">
    <property type="component" value="Unassembled WGS sequence"/>
</dbReference>
<feature type="signal peptide" evidence="2">
    <location>
        <begin position="1"/>
        <end position="30"/>
    </location>
</feature>
<keyword evidence="4" id="KW-1185">Reference proteome</keyword>
<dbReference type="AlphaFoldDB" id="A0AAV4IH72"/>
<sequence length="96" mass="10346">MPGPEQRRVKLLTLVMLSTVLLLTVSPTHAAPVKTKRSASSQDSNSKLLSPTTCHFTNSEIALPITFSLEMPSYVMLGGHKFNLRLQMPVAGPGNG</sequence>
<feature type="region of interest" description="Disordered" evidence="1">
    <location>
        <begin position="31"/>
        <end position="51"/>
    </location>
</feature>
<gene>
    <name evidence="3" type="ORF">ElyMa_002992800</name>
</gene>
<evidence type="ECO:0000313" key="4">
    <source>
        <dbReference type="Proteomes" id="UP000762676"/>
    </source>
</evidence>
<name>A0AAV4IH72_9GAST</name>
<organism evidence="3 4">
    <name type="scientific">Elysia marginata</name>
    <dbReference type="NCBI Taxonomy" id="1093978"/>
    <lineage>
        <taxon>Eukaryota</taxon>
        <taxon>Metazoa</taxon>
        <taxon>Spiralia</taxon>
        <taxon>Lophotrochozoa</taxon>
        <taxon>Mollusca</taxon>
        <taxon>Gastropoda</taxon>
        <taxon>Heterobranchia</taxon>
        <taxon>Euthyneura</taxon>
        <taxon>Panpulmonata</taxon>
        <taxon>Sacoglossa</taxon>
        <taxon>Placobranchoidea</taxon>
        <taxon>Plakobranchidae</taxon>
        <taxon>Elysia</taxon>
    </lineage>
</organism>
<evidence type="ECO:0000313" key="3">
    <source>
        <dbReference type="EMBL" id="GFS07581.1"/>
    </source>
</evidence>
<comment type="caution">
    <text evidence="3">The sequence shown here is derived from an EMBL/GenBank/DDBJ whole genome shotgun (WGS) entry which is preliminary data.</text>
</comment>
<reference evidence="3 4" key="1">
    <citation type="journal article" date="2021" name="Elife">
        <title>Chloroplast acquisition without the gene transfer in kleptoplastic sea slugs, Plakobranchus ocellatus.</title>
        <authorList>
            <person name="Maeda T."/>
            <person name="Takahashi S."/>
            <person name="Yoshida T."/>
            <person name="Shimamura S."/>
            <person name="Takaki Y."/>
            <person name="Nagai Y."/>
            <person name="Toyoda A."/>
            <person name="Suzuki Y."/>
            <person name="Arimoto A."/>
            <person name="Ishii H."/>
            <person name="Satoh N."/>
            <person name="Nishiyama T."/>
            <person name="Hasebe M."/>
            <person name="Maruyama T."/>
            <person name="Minagawa J."/>
            <person name="Obokata J."/>
            <person name="Shigenobu S."/>
        </authorList>
    </citation>
    <scope>NUCLEOTIDE SEQUENCE [LARGE SCALE GENOMIC DNA]</scope>
</reference>
<keyword evidence="2" id="KW-0732">Signal</keyword>